<dbReference type="GO" id="GO:1990904">
    <property type="term" value="C:ribonucleoprotein complex"/>
    <property type="evidence" value="ECO:0007669"/>
    <property type="project" value="UniProtKB-KW"/>
</dbReference>
<feature type="region of interest" description="Disordered" evidence="4">
    <location>
        <begin position="56"/>
        <end position="86"/>
    </location>
</feature>
<organism evidence="5 6">
    <name type="scientific">Teratosphaeria nubilosa</name>
    <dbReference type="NCBI Taxonomy" id="161662"/>
    <lineage>
        <taxon>Eukaryota</taxon>
        <taxon>Fungi</taxon>
        <taxon>Dikarya</taxon>
        <taxon>Ascomycota</taxon>
        <taxon>Pezizomycotina</taxon>
        <taxon>Dothideomycetes</taxon>
        <taxon>Dothideomycetidae</taxon>
        <taxon>Mycosphaerellales</taxon>
        <taxon>Teratosphaeriaceae</taxon>
        <taxon>Teratosphaeria</taxon>
    </lineage>
</organism>
<dbReference type="OrthoDB" id="10264728at2759"/>
<dbReference type="FunFam" id="3.30.1490.10:FF:000005">
    <property type="entry name" value="Mitochondrial 40S ribosomal protein S8"/>
    <property type="match status" value="1"/>
</dbReference>
<protein>
    <recommendedName>
        <fullName evidence="7">Ribosomal protein S8</fullName>
    </recommendedName>
</protein>
<accession>A0A6G1KWB3</accession>
<evidence type="ECO:0000256" key="3">
    <source>
        <dbReference type="ARBA" id="ARBA00023274"/>
    </source>
</evidence>
<dbReference type="Proteomes" id="UP000799436">
    <property type="component" value="Unassembled WGS sequence"/>
</dbReference>
<keyword evidence="3" id="KW-0687">Ribonucleoprotein</keyword>
<evidence type="ECO:0000313" key="5">
    <source>
        <dbReference type="EMBL" id="KAF2764612.1"/>
    </source>
</evidence>
<keyword evidence="6" id="KW-1185">Reference proteome</keyword>
<dbReference type="Pfam" id="PF00410">
    <property type="entry name" value="Ribosomal_S8"/>
    <property type="match status" value="1"/>
</dbReference>
<evidence type="ECO:0000256" key="2">
    <source>
        <dbReference type="ARBA" id="ARBA00022980"/>
    </source>
</evidence>
<dbReference type="InterPro" id="IPR000630">
    <property type="entry name" value="Ribosomal_uS8"/>
</dbReference>
<keyword evidence="2" id="KW-0689">Ribosomal protein</keyword>
<proteinExistence type="inferred from homology"/>
<gene>
    <name evidence="5" type="ORF">EJ03DRAFT_346175</name>
</gene>
<dbReference type="AlphaFoldDB" id="A0A6G1KWB3"/>
<comment type="similarity">
    <text evidence="1">Belongs to the universal ribosomal protein uS8 family.</text>
</comment>
<evidence type="ECO:0000256" key="1">
    <source>
        <dbReference type="ARBA" id="ARBA00006471"/>
    </source>
</evidence>
<evidence type="ECO:0000256" key="4">
    <source>
        <dbReference type="SAM" id="MobiDB-lite"/>
    </source>
</evidence>
<sequence>MSLVNLGHVCSHLQNASLARLGLTSIPYTHLHLSLALLLHRQGFLSRLSIGGPSPPASAFPAKLPDNRRVTAAPHRDRSPRSPEAALTDVVTGQKTLGQLEAEGYDRETVEWIRDARLLSKEQLERDGWDTHAIDFVMANGSRTRQQLEDEGFEGEALHLALATRERLRDAIDIFRADLAQHNRVCELNNEPEKMQSEEDMPHDTIAQRVRAILRRQGFDQRTLQFHAGPARFATLRHIEQDGITETAMGLSVSSRPITLLPEHYRDPDATDAENIVTRSNRASRRLWLGLKYWEGEPVLRKARLISKPTKRIHLGVNELGRVVRGGQAGEVKGVRQIGEVIAVSTDRGVMEARECVERKIGGQPLCRVW</sequence>
<dbReference type="GO" id="GO:0005840">
    <property type="term" value="C:ribosome"/>
    <property type="evidence" value="ECO:0007669"/>
    <property type="project" value="UniProtKB-KW"/>
</dbReference>
<name>A0A6G1KWB3_9PEZI</name>
<feature type="compositionally biased region" description="Basic and acidic residues" evidence="4">
    <location>
        <begin position="65"/>
        <end position="81"/>
    </location>
</feature>
<dbReference type="GO" id="GO:0003735">
    <property type="term" value="F:structural constituent of ribosome"/>
    <property type="evidence" value="ECO:0007669"/>
    <property type="project" value="InterPro"/>
</dbReference>
<reference evidence="5" key="1">
    <citation type="journal article" date="2020" name="Stud. Mycol.">
        <title>101 Dothideomycetes genomes: a test case for predicting lifestyles and emergence of pathogens.</title>
        <authorList>
            <person name="Haridas S."/>
            <person name="Albert R."/>
            <person name="Binder M."/>
            <person name="Bloem J."/>
            <person name="Labutti K."/>
            <person name="Salamov A."/>
            <person name="Andreopoulos B."/>
            <person name="Baker S."/>
            <person name="Barry K."/>
            <person name="Bills G."/>
            <person name="Bluhm B."/>
            <person name="Cannon C."/>
            <person name="Castanera R."/>
            <person name="Culley D."/>
            <person name="Daum C."/>
            <person name="Ezra D."/>
            <person name="Gonzalez J."/>
            <person name="Henrissat B."/>
            <person name="Kuo A."/>
            <person name="Liang C."/>
            <person name="Lipzen A."/>
            <person name="Lutzoni F."/>
            <person name="Magnuson J."/>
            <person name="Mondo S."/>
            <person name="Nolan M."/>
            <person name="Ohm R."/>
            <person name="Pangilinan J."/>
            <person name="Park H.-J."/>
            <person name="Ramirez L."/>
            <person name="Alfaro M."/>
            <person name="Sun H."/>
            <person name="Tritt A."/>
            <person name="Yoshinaga Y."/>
            <person name="Zwiers L.-H."/>
            <person name="Turgeon B."/>
            <person name="Goodwin S."/>
            <person name="Spatafora J."/>
            <person name="Crous P."/>
            <person name="Grigoriev I."/>
        </authorList>
    </citation>
    <scope>NUCLEOTIDE SEQUENCE</scope>
    <source>
        <strain evidence="5">CBS 116005</strain>
    </source>
</reference>
<dbReference type="GO" id="GO:0006412">
    <property type="term" value="P:translation"/>
    <property type="evidence" value="ECO:0007669"/>
    <property type="project" value="InterPro"/>
</dbReference>
<evidence type="ECO:0000313" key="6">
    <source>
        <dbReference type="Proteomes" id="UP000799436"/>
    </source>
</evidence>
<dbReference type="InterPro" id="IPR035987">
    <property type="entry name" value="Ribosomal_uS8_sf"/>
</dbReference>
<dbReference type="EMBL" id="ML995916">
    <property type="protein sequence ID" value="KAF2764612.1"/>
    <property type="molecule type" value="Genomic_DNA"/>
</dbReference>
<dbReference type="Gene3D" id="3.30.1490.10">
    <property type="match status" value="1"/>
</dbReference>
<evidence type="ECO:0008006" key="7">
    <source>
        <dbReference type="Google" id="ProtNLM"/>
    </source>
</evidence>
<dbReference type="SUPFAM" id="SSF56047">
    <property type="entry name" value="Ribosomal protein S8"/>
    <property type="match status" value="2"/>
</dbReference>